<dbReference type="EMBL" id="CAJPEV010002138">
    <property type="protein sequence ID" value="CAG0895810.1"/>
    <property type="molecule type" value="Genomic_DNA"/>
</dbReference>
<dbReference type="AlphaFoldDB" id="A0A7R8XFY7"/>
<dbReference type="InterPro" id="IPR024079">
    <property type="entry name" value="MetalloPept_cat_dom_sf"/>
</dbReference>
<evidence type="ECO:0000313" key="4">
    <source>
        <dbReference type="EMBL" id="CAD7249093.1"/>
    </source>
</evidence>
<protein>
    <recommendedName>
        <fullName evidence="2">Metalloendopeptidase</fullName>
        <ecNumber evidence="2">3.4.24.-</ecNumber>
    </recommendedName>
</protein>
<dbReference type="PRINTS" id="PR00480">
    <property type="entry name" value="ASTACIN"/>
</dbReference>
<dbReference type="InterPro" id="IPR034035">
    <property type="entry name" value="Astacin-like_dom"/>
</dbReference>
<accession>A0A7R8XFY7</accession>
<keyword evidence="1 2" id="KW-0482">Metalloprotease</keyword>
<dbReference type="GO" id="GO:0004222">
    <property type="term" value="F:metalloendopeptidase activity"/>
    <property type="evidence" value="ECO:0007669"/>
    <property type="project" value="UniProtKB-UniRule"/>
</dbReference>
<feature type="signal peptide" evidence="2">
    <location>
        <begin position="1"/>
        <end position="18"/>
    </location>
</feature>
<keyword evidence="1 2" id="KW-0862">Zinc</keyword>
<feature type="binding site" evidence="1">
    <location>
        <position position="153"/>
    </location>
    <ligand>
        <name>Zn(2+)</name>
        <dbReference type="ChEBI" id="CHEBI:29105"/>
        <note>catalytic</note>
    </ligand>
</feature>
<feature type="binding site" evidence="1">
    <location>
        <position position="159"/>
    </location>
    <ligand>
        <name>Zn(2+)</name>
        <dbReference type="ChEBI" id="CHEBI:29105"/>
        <note>catalytic</note>
    </ligand>
</feature>
<dbReference type="EMBL" id="LR901655">
    <property type="protein sequence ID" value="CAD7249093.1"/>
    <property type="molecule type" value="Genomic_DNA"/>
</dbReference>
<dbReference type="GO" id="GO:0008270">
    <property type="term" value="F:zinc ion binding"/>
    <property type="evidence" value="ECO:0007669"/>
    <property type="project" value="UniProtKB-UniRule"/>
</dbReference>
<feature type="active site" evidence="1">
    <location>
        <position position="150"/>
    </location>
</feature>
<evidence type="ECO:0000256" key="1">
    <source>
        <dbReference type="PROSITE-ProRule" id="PRU01211"/>
    </source>
</evidence>
<keyword evidence="1 2" id="KW-0479">Metal-binding</keyword>
<proteinExistence type="predicted"/>
<feature type="domain" description="Peptidase M12A" evidence="3">
    <location>
        <begin position="52"/>
        <end position="255"/>
    </location>
</feature>
<dbReference type="PROSITE" id="PS51864">
    <property type="entry name" value="ASTACIN"/>
    <property type="match status" value="1"/>
</dbReference>
<comment type="caution">
    <text evidence="1">Lacks conserved residue(s) required for the propagation of feature annotation.</text>
</comment>
<dbReference type="Pfam" id="PF01400">
    <property type="entry name" value="Astacin"/>
    <property type="match status" value="1"/>
</dbReference>
<dbReference type="Proteomes" id="UP000677054">
    <property type="component" value="Unassembled WGS sequence"/>
</dbReference>
<dbReference type="EC" id="3.4.24.-" evidence="2"/>
<dbReference type="InterPro" id="IPR006026">
    <property type="entry name" value="Peptidase_Metallo"/>
</dbReference>
<keyword evidence="1 2" id="KW-0645">Protease</keyword>
<dbReference type="InterPro" id="IPR001506">
    <property type="entry name" value="Peptidase_M12A"/>
</dbReference>
<evidence type="ECO:0000259" key="3">
    <source>
        <dbReference type="PROSITE" id="PS51864"/>
    </source>
</evidence>
<dbReference type="OrthoDB" id="291007at2759"/>
<feature type="binding site" evidence="1">
    <location>
        <position position="149"/>
    </location>
    <ligand>
        <name>Zn(2+)</name>
        <dbReference type="ChEBI" id="CHEBI:29105"/>
        <note>catalytic</note>
    </ligand>
</feature>
<name>A0A7R8XFY7_9CRUS</name>
<evidence type="ECO:0000313" key="5">
    <source>
        <dbReference type="Proteomes" id="UP000677054"/>
    </source>
</evidence>
<feature type="chain" id="PRO_5036509476" description="Metalloendopeptidase" evidence="2">
    <location>
        <begin position="19"/>
        <end position="257"/>
    </location>
</feature>
<dbReference type="SUPFAM" id="SSF55486">
    <property type="entry name" value="Metalloproteases ('zincins'), catalytic domain"/>
    <property type="match status" value="1"/>
</dbReference>
<organism evidence="4">
    <name type="scientific">Darwinula stevensoni</name>
    <dbReference type="NCBI Taxonomy" id="69355"/>
    <lineage>
        <taxon>Eukaryota</taxon>
        <taxon>Metazoa</taxon>
        <taxon>Ecdysozoa</taxon>
        <taxon>Arthropoda</taxon>
        <taxon>Crustacea</taxon>
        <taxon>Oligostraca</taxon>
        <taxon>Ostracoda</taxon>
        <taxon>Podocopa</taxon>
        <taxon>Podocopida</taxon>
        <taxon>Darwinulocopina</taxon>
        <taxon>Darwinuloidea</taxon>
        <taxon>Darwinulidae</taxon>
        <taxon>Darwinula</taxon>
    </lineage>
</organism>
<gene>
    <name evidence="4" type="ORF">DSTB1V02_LOCUS8894</name>
</gene>
<dbReference type="PANTHER" id="PTHR10127">
    <property type="entry name" value="DISCOIDIN, CUB, EGF, LAMININ , AND ZINC METALLOPROTEASE DOMAIN CONTAINING"/>
    <property type="match status" value="1"/>
</dbReference>
<dbReference type="CDD" id="cd04280">
    <property type="entry name" value="ZnMc_astacin_like"/>
    <property type="match status" value="1"/>
</dbReference>
<comment type="cofactor">
    <cofactor evidence="1 2">
        <name>Zn(2+)</name>
        <dbReference type="ChEBI" id="CHEBI:29105"/>
    </cofactor>
    <text evidence="1 2">Binds 1 zinc ion per subunit.</text>
</comment>
<keyword evidence="5" id="KW-1185">Reference proteome</keyword>
<keyword evidence="2" id="KW-0732">Signal</keyword>
<sequence length="257" mass="29248">MLPFVSLSVLVLAVSCGALPRRPDPDQLMYNEGMLDGDIAGGYIRTTINGKTAILPDDIYGLWPDAIIYYELHSSAQSIRNLLNTAIVEYHQHTCIRFVERNGDPSITNYVNIRGDQSGCWSYVGMYKFGSQDLSIQIPGCDYKGLLLHELMHAAGFWHEHTRFDRDDYVVILWDNILPGQEHNFETKTLAESQEFGVPYDFESIMHYELDAFSSNGENTLEPYGEWAGTDPGHVWEQNFFARSDIEELNALYCSKK</sequence>
<evidence type="ECO:0000256" key="2">
    <source>
        <dbReference type="RuleBase" id="RU361183"/>
    </source>
</evidence>
<dbReference type="GO" id="GO:0006508">
    <property type="term" value="P:proteolysis"/>
    <property type="evidence" value="ECO:0007669"/>
    <property type="project" value="UniProtKB-KW"/>
</dbReference>
<dbReference type="Gene3D" id="3.40.390.10">
    <property type="entry name" value="Collagenase (Catalytic Domain)"/>
    <property type="match status" value="1"/>
</dbReference>
<reference evidence="4" key="1">
    <citation type="submission" date="2020-11" db="EMBL/GenBank/DDBJ databases">
        <authorList>
            <person name="Tran Van P."/>
        </authorList>
    </citation>
    <scope>NUCLEOTIDE SEQUENCE</scope>
</reference>
<dbReference type="SMART" id="SM00235">
    <property type="entry name" value="ZnMc"/>
    <property type="match status" value="1"/>
</dbReference>
<keyword evidence="1 2" id="KW-0378">Hydrolase</keyword>
<dbReference type="PANTHER" id="PTHR10127:SF850">
    <property type="entry name" value="METALLOENDOPEPTIDASE"/>
    <property type="match status" value="1"/>
</dbReference>